<dbReference type="Pfam" id="PF07816">
    <property type="entry name" value="DUF1645"/>
    <property type="match status" value="1"/>
</dbReference>
<evidence type="ECO:0000313" key="2">
    <source>
        <dbReference type="Proteomes" id="UP000436088"/>
    </source>
</evidence>
<gene>
    <name evidence="1" type="ORF">F3Y22_tig00110893pilonHSYRG00054</name>
</gene>
<evidence type="ECO:0000313" key="1">
    <source>
        <dbReference type="EMBL" id="KAE8690606.1"/>
    </source>
</evidence>
<dbReference type="EMBL" id="VEPZ02001150">
    <property type="protein sequence ID" value="KAE8690606.1"/>
    <property type="molecule type" value="Genomic_DNA"/>
</dbReference>
<organism evidence="1 2">
    <name type="scientific">Hibiscus syriacus</name>
    <name type="common">Rose of Sharon</name>
    <dbReference type="NCBI Taxonomy" id="106335"/>
    <lineage>
        <taxon>Eukaryota</taxon>
        <taxon>Viridiplantae</taxon>
        <taxon>Streptophyta</taxon>
        <taxon>Embryophyta</taxon>
        <taxon>Tracheophyta</taxon>
        <taxon>Spermatophyta</taxon>
        <taxon>Magnoliopsida</taxon>
        <taxon>eudicotyledons</taxon>
        <taxon>Gunneridae</taxon>
        <taxon>Pentapetalae</taxon>
        <taxon>rosids</taxon>
        <taxon>malvids</taxon>
        <taxon>Malvales</taxon>
        <taxon>Malvaceae</taxon>
        <taxon>Malvoideae</taxon>
        <taxon>Hibiscus</taxon>
    </lineage>
</organism>
<dbReference type="AlphaFoldDB" id="A0A6A2ZGC4"/>
<proteinExistence type="predicted"/>
<dbReference type="InterPro" id="IPR012442">
    <property type="entry name" value="DUF1645_plant"/>
</dbReference>
<dbReference type="PANTHER" id="PTHR33095:SF81">
    <property type="entry name" value="OS07G0619500 PROTEIN"/>
    <property type="match status" value="1"/>
</dbReference>
<dbReference type="PANTHER" id="PTHR33095">
    <property type="entry name" value="OS07G0619500 PROTEIN"/>
    <property type="match status" value="1"/>
</dbReference>
<comment type="caution">
    <text evidence="1">The sequence shown here is derived from an EMBL/GenBank/DDBJ whole genome shotgun (WGS) entry which is preliminary data.</text>
</comment>
<dbReference type="Proteomes" id="UP000436088">
    <property type="component" value="Unassembled WGS sequence"/>
</dbReference>
<keyword evidence="2" id="KW-1185">Reference proteome</keyword>
<sequence>MEVVVPAVEFNLDNTYSSPYMTAPFSPQSFFFSAPTSPTRASSFAAVPKRKDFHGRFDKKYETNNDDNGEDFDFEFEFSGQFERTSLPAEKLFDGGKIRLLKPPPGFSTIVSSPKPRAFRKKDVDPFETSIEKSLSSDTTTFEQDTSNPKILSAISFSKGNRKWKLKDLLLFRSASEGRATSNDSFRKYAVLFRKEVDDLVNLSFRSAESVGLSSRRVSAHELHYTANRALSEEMRRKTIYHTSSVFSDVWGSTLECTRFLGVLRL</sequence>
<name>A0A6A2ZGC4_HIBSY</name>
<reference evidence="1" key="1">
    <citation type="submission" date="2019-09" db="EMBL/GenBank/DDBJ databases">
        <title>Draft genome information of white flower Hibiscus syriacus.</title>
        <authorList>
            <person name="Kim Y.-M."/>
        </authorList>
    </citation>
    <scope>NUCLEOTIDE SEQUENCE [LARGE SCALE GENOMIC DNA]</scope>
    <source>
        <strain evidence="1">YM2019G1</strain>
    </source>
</reference>
<accession>A0A6A2ZGC4</accession>
<protein>
    <submittedName>
        <fullName evidence="1">Uncharacterized protein</fullName>
    </submittedName>
</protein>